<dbReference type="GeneID" id="19904069"/>
<keyword evidence="2" id="KW-1185">Reference proteome</keyword>
<name>R7Z0B2_CONA1</name>
<dbReference type="AlphaFoldDB" id="R7Z0B2"/>
<dbReference type="EMBL" id="JH767589">
    <property type="protein sequence ID" value="EON67615.1"/>
    <property type="molecule type" value="Genomic_DNA"/>
</dbReference>
<gene>
    <name evidence="1" type="ORF">W97_06758</name>
</gene>
<evidence type="ECO:0000313" key="2">
    <source>
        <dbReference type="Proteomes" id="UP000016924"/>
    </source>
</evidence>
<dbReference type="OrthoDB" id="5245354at2759"/>
<dbReference type="Proteomes" id="UP000016924">
    <property type="component" value="Unassembled WGS sequence"/>
</dbReference>
<protein>
    <submittedName>
        <fullName evidence="1">Uncharacterized protein</fullName>
    </submittedName>
</protein>
<sequence>MDQIGPTDTFQPFPPITIREDVLKAALPMWIQKIQNEQTDTPYGIIDSSIPAIIFALLQRKRREIHSAFYMKGGWEGWFQVELALCLEGHGYTVEREQHVFNAPLEAADLVVTSPHGICTIIELKCEGMYQDITDVQLAAPTTRAKFAVRIDADVEKFGAGGGKIRDEYCGIFFCCVGVSGTMGSTEEAISHLSSVNGCRPWFDGLSLDRIAQYAVENGLMTDDSIDERPVDDLVMWWSGVHQKI</sequence>
<reference evidence="2" key="1">
    <citation type="submission" date="2012-06" db="EMBL/GenBank/DDBJ databases">
        <title>The genome sequence of Coniosporium apollinis CBS 100218.</title>
        <authorList>
            <consortium name="The Broad Institute Genome Sequencing Platform"/>
            <person name="Cuomo C."/>
            <person name="Gorbushina A."/>
            <person name="Noack S."/>
            <person name="Walker B."/>
            <person name="Young S.K."/>
            <person name="Zeng Q."/>
            <person name="Gargeya S."/>
            <person name="Fitzgerald M."/>
            <person name="Haas B."/>
            <person name="Abouelleil A."/>
            <person name="Alvarado L."/>
            <person name="Arachchi H.M."/>
            <person name="Berlin A.M."/>
            <person name="Chapman S.B."/>
            <person name="Goldberg J."/>
            <person name="Griggs A."/>
            <person name="Gujja S."/>
            <person name="Hansen M."/>
            <person name="Howarth C."/>
            <person name="Imamovic A."/>
            <person name="Larimer J."/>
            <person name="McCowan C."/>
            <person name="Montmayeur A."/>
            <person name="Murphy C."/>
            <person name="Neiman D."/>
            <person name="Pearson M."/>
            <person name="Priest M."/>
            <person name="Roberts A."/>
            <person name="Saif S."/>
            <person name="Shea T."/>
            <person name="Sisk P."/>
            <person name="Sykes S."/>
            <person name="Wortman J."/>
            <person name="Nusbaum C."/>
            <person name="Birren B."/>
        </authorList>
    </citation>
    <scope>NUCLEOTIDE SEQUENCE [LARGE SCALE GENOMIC DNA]</scope>
    <source>
        <strain evidence="2">CBS 100218</strain>
    </source>
</reference>
<evidence type="ECO:0000313" key="1">
    <source>
        <dbReference type="EMBL" id="EON67615.1"/>
    </source>
</evidence>
<dbReference type="HOGENOM" id="CLU_1133525_0_0_1"/>
<dbReference type="RefSeq" id="XP_007782932.1">
    <property type="nucleotide sequence ID" value="XM_007784742.1"/>
</dbReference>
<organism evidence="1 2">
    <name type="scientific">Coniosporium apollinis (strain CBS 100218)</name>
    <name type="common">Rock-inhabiting black yeast</name>
    <dbReference type="NCBI Taxonomy" id="1168221"/>
    <lineage>
        <taxon>Eukaryota</taxon>
        <taxon>Fungi</taxon>
        <taxon>Dikarya</taxon>
        <taxon>Ascomycota</taxon>
        <taxon>Pezizomycotina</taxon>
        <taxon>Dothideomycetes</taxon>
        <taxon>Dothideomycetes incertae sedis</taxon>
        <taxon>Coniosporium</taxon>
    </lineage>
</organism>
<proteinExistence type="predicted"/>
<accession>R7Z0B2</accession>